<dbReference type="OMA" id="MARVAIM"/>
<sequence length="111" mass="12258">MGTSGFFRNNPSRIPQILSLVSSLVKLFGPRLLKFFANRKSPTLLGALKTESNAPIDFLSREATASLINTYVYHDFPLSTAEVVEQFNAALQTPELLSAQALKFQQLNEAV</sequence>
<evidence type="ECO:0000313" key="2">
    <source>
        <dbReference type="Proteomes" id="UP000825935"/>
    </source>
</evidence>
<dbReference type="AlphaFoldDB" id="A0A8T2RR28"/>
<dbReference type="Proteomes" id="UP000825935">
    <property type="component" value="Chromosome 25"/>
</dbReference>
<accession>A0A8T2RR28</accession>
<name>A0A8T2RR28_CERRI</name>
<dbReference type="PANTHER" id="PTHR33210:SF18">
    <property type="entry name" value="PROTODERMAL FACTOR 1"/>
    <property type="match status" value="1"/>
</dbReference>
<organism evidence="1 2">
    <name type="scientific">Ceratopteris richardii</name>
    <name type="common">Triangle waterfern</name>
    <dbReference type="NCBI Taxonomy" id="49495"/>
    <lineage>
        <taxon>Eukaryota</taxon>
        <taxon>Viridiplantae</taxon>
        <taxon>Streptophyta</taxon>
        <taxon>Embryophyta</taxon>
        <taxon>Tracheophyta</taxon>
        <taxon>Polypodiopsida</taxon>
        <taxon>Polypodiidae</taxon>
        <taxon>Polypodiales</taxon>
        <taxon>Pteridineae</taxon>
        <taxon>Pteridaceae</taxon>
        <taxon>Parkerioideae</taxon>
        <taxon>Ceratopteris</taxon>
    </lineage>
</organism>
<protein>
    <submittedName>
        <fullName evidence="1">Uncharacterized protein</fullName>
    </submittedName>
</protein>
<dbReference type="InterPro" id="IPR039923">
    <property type="entry name" value="Protodermal_1"/>
</dbReference>
<keyword evidence="2" id="KW-1185">Reference proteome</keyword>
<proteinExistence type="predicted"/>
<dbReference type="OrthoDB" id="1939167at2759"/>
<reference evidence="1" key="1">
    <citation type="submission" date="2021-08" db="EMBL/GenBank/DDBJ databases">
        <title>WGS assembly of Ceratopteris richardii.</title>
        <authorList>
            <person name="Marchant D.B."/>
            <person name="Chen G."/>
            <person name="Jenkins J."/>
            <person name="Shu S."/>
            <person name="Leebens-Mack J."/>
            <person name="Grimwood J."/>
            <person name="Schmutz J."/>
            <person name="Soltis P."/>
            <person name="Soltis D."/>
            <person name="Chen Z.-H."/>
        </authorList>
    </citation>
    <scope>NUCLEOTIDE SEQUENCE</scope>
    <source>
        <strain evidence="1">Whitten #5841</strain>
        <tissue evidence="1">Leaf</tissue>
    </source>
</reference>
<evidence type="ECO:0000313" key="1">
    <source>
        <dbReference type="EMBL" id="KAH7297903.1"/>
    </source>
</evidence>
<comment type="caution">
    <text evidence="1">The sequence shown here is derived from an EMBL/GenBank/DDBJ whole genome shotgun (WGS) entry which is preliminary data.</text>
</comment>
<gene>
    <name evidence="1" type="ORF">KP509_25G017800</name>
</gene>
<dbReference type="PANTHER" id="PTHR33210">
    <property type="entry name" value="PROTODERMAL FACTOR 1"/>
    <property type="match status" value="1"/>
</dbReference>
<dbReference type="EMBL" id="CM035430">
    <property type="protein sequence ID" value="KAH7297903.1"/>
    <property type="molecule type" value="Genomic_DNA"/>
</dbReference>